<dbReference type="Proteomes" id="UP000191008">
    <property type="component" value="Unassembled WGS sequence"/>
</dbReference>
<proteinExistence type="predicted"/>
<organism evidence="1 2">
    <name type="scientific">Leptospira kirschneri serovar Pomona</name>
    <dbReference type="NCBI Taxonomy" id="561005"/>
    <lineage>
        <taxon>Bacteria</taxon>
        <taxon>Pseudomonadati</taxon>
        <taxon>Spirochaetota</taxon>
        <taxon>Spirochaetia</taxon>
        <taxon>Leptospirales</taxon>
        <taxon>Leptospiraceae</taxon>
        <taxon>Leptospira</taxon>
    </lineage>
</organism>
<dbReference type="GeneID" id="89227252"/>
<evidence type="ECO:0000313" key="1">
    <source>
        <dbReference type="EMBL" id="OOV44511.1"/>
    </source>
</evidence>
<dbReference type="EMBL" id="MVIT01000053">
    <property type="protein sequence ID" value="OOV44511.1"/>
    <property type="molecule type" value="Genomic_DNA"/>
</dbReference>
<name>A0A1T1DUG0_9LEPT</name>
<dbReference type="RefSeq" id="WP_004781597.1">
    <property type="nucleotide sequence ID" value="NZ_MVIT01000053.1"/>
</dbReference>
<accession>A0A1T1DUG0</accession>
<gene>
    <name evidence="1" type="ORF">B1J93_05800</name>
</gene>
<evidence type="ECO:0000313" key="2">
    <source>
        <dbReference type="Proteomes" id="UP000191008"/>
    </source>
</evidence>
<dbReference type="AlphaFoldDB" id="A0A1T1DUG0"/>
<reference evidence="1 2" key="1">
    <citation type="submission" date="2017-02" db="EMBL/GenBank/DDBJ databases">
        <title>Comparative genomic analysis of Brazilian Leptospira kirschneri strains of different serogroups.</title>
        <authorList>
            <person name="Moreno L.Z."/>
            <person name="Miraglia F."/>
            <person name="Kremer F.S."/>
            <person name="Eslabao M.R."/>
            <person name="Lilenbaum W."/>
            <person name="Dellagostin O.A."/>
            <person name="Moreno A.M."/>
        </authorList>
    </citation>
    <scope>NUCLEOTIDE SEQUENCE [LARGE SCALE GENOMIC DNA]</scope>
    <source>
        <strain evidence="1 2">M110/06</strain>
    </source>
</reference>
<protein>
    <submittedName>
        <fullName evidence="1">Uncharacterized protein</fullName>
    </submittedName>
</protein>
<comment type="caution">
    <text evidence="1">The sequence shown here is derived from an EMBL/GenBank/DDBJ whole genome shotgun (WGS) entry which is preliminary data.</text>
</comment>
<sequence>MENSFFRTLLFKYFLILKNSIIKTKFAKNAYKNDELFKMGIVKGSIQSIQKIRQEQLSWLIQRITE</sequence>